<protein>
    <recommendedName>
        <fullName evidence="9">Probable N-acetyltransferase 14</fullName>
    </recommendedName>
</protein>
<evidence type="ECO:0000256" key="3">
    <source>
        <dbReference type="ARBA" id="ARBA00022692"/>
    </source>
</evidence>
<organism evidence="11 12">
    <name type="scientific">Enterococcus gallinarum</name>
    <dbReference type="NCBI Taxonomy" id="1353"/>
    <lineage>
        <taxon>Bacteria</taxon>
        <taxon>Bacillati</taxon>
        <taxon>Bacillota</taxon>
        <taxon>Bacilli</taxon>
        <taxon>Lactobacillales</taxon>
        <taxon>Enterococcaceae</taxon>
        <taxon>Enterococcus</taxon>
    </lineage>
</organism>
<keyword evidence="5" id="KW-0472">Membrane</keyword>
<gene>
    <name evidence="11" type="ORF">NCTC12360_00303</name>
</gene>
<evidence type="ECO:0000256" key="1">
    <source>
        <dbReference type="ARBA" id="ARBA00004370"/>
    </source>
</evidence>
<dbReference type="EMBL" id="UFYW01000001">
    <property type="protein sequence ID" value="STD81886.1"/>
    <property type="molecule type" value="Genomic_DNA"/>
</dbReference>
<sequence>MFVAQTKDTLSEIYLDSLKIRNDVFVKEQGVPLSLEIDQDEANAVHFVLYNEQKEATATLRLLPIDSHTLKLQRMAVPVAHRKKGLGRILIQGAEDFARKQGFQKITLGAQLTAKGFYLSLGYQPEGEEFLDADMPHIKMSKYLQN</sequence>
<comment type="function">
    <text evidence="7">Probable acetyltransferase.</text>
</comment>
<keyword evidence="2 11" id="KW-0808">Transferase</keyword>
<feature type="domain" description="N-acetyltransferase" evidence="10">
    <location>
        <begin position="4"/>
        <end position="145"/>
    </location>
</feature>
<proteinExistence type="inferred from homology"/>
<dbReference type="InterPro" id="IPR000182">
    <property type="entry name" value="GNAT_dom"/>
</dbReference>
<dbReference type="OrthoDB" id="9796171at2"/>
<dbReference type="AlphaFoldDB" id="A0A376GV22"/>
<evidence type="ECO:0000256" key="6">
    <source>
        <dbReference type="ARBA" id="ARBA00023315"/>
    </source>
</evidence>
<reference evidence="11 12" key="1">
    <citation type="submission" date="2018-06" db="EMBL/GenBank/DDBJ databases">
        <authorList>
            <consortium name="Pathogen Informatics"/>
            <person name="Doyle S."/>
        </authorList>
    </citation>
    <scope>NUCLEOTIDE SEQUENCE [LARGE SCALE GENOMIC DNA]</scope>
    <source>
        <strain evidence="11 12">NCTC12360</strain>
    </source>
</reference>
<dbReference type="Pfam" id="PF13673">
    <property type="entry name" value="Acetyltransf_10"/>
    <property type="match status" value="1"/>
</dbReference>
<evidence type="ECO:0000259" key="10">
    <source>
        <dbReference type="PROSITE" id="PS51186"/>
    </source>
</evidence>
<keyword evidence="6 11" id="KW-0012">Acyltransferase</keyword>
<comment type="similarity">
    <text evidence="8">Belongs to the camello family.</text>
</comment>
<keyword evidence="4" id="KW-1133">Transmembrane helix</keyword>
<evidence type="ECO:0000256" key="7">
    <source>
        <dbReference type="ARBA" id="ARBA00037582"/>
    </source>
</evidence>
<dbReference type="RefSeq" id="WP_060813404.1">
    <property type="nucleotide sequence ID" value="NZ_JAJGOJ010000001.1"/>
</dbReference>
<dbReference type="Gene3D" id="3.40.630.30">
    <property type="match status" value="1"/>
</dbReference>
<evidence type="ECO:0000256" key="8">
    <source>
        <dbReference type="ARBA" id="ARBA00038470"/>
    </source>
</evidence>
<keyword evidence="3" id="KW-0812">Transmembrane</keyword>
<dbReference type="InterPro" id="IPR050769">
    <property type="entry name" value="NAT_camello-type"/>
</dbReference>
<accession>A0A376GV22</accession>
<dbReference type="SUPFAM" id="SSF55729">
    <property type="entry name" value="Acyl-CoA N-acyltransferases (Nat)"/>
    <property type="match status" value="1"/>
</dbReference>
<evidence type="ECO:0000313" key="11">
    <source>
        <dbReference type="EMBL" id="STD81886.1"/>
    </source>
</evidence>
<evidence type="ECO:0000256" key="5">
    <source>
        <dbReference type="ARBA" id="ARBA00023136"/>
    </source>
</evidence>
<evidence type="ECO:0000256" key="4">
    <source>
        <dbReference type="ARBA" id="ARBA00022989"/>
    </source>
</evidence>
<dbReference type="CDD" id="cd04301">
    <property type="entry name" value="NAT_SF"/>
    <property type="match status" value="1"/>
</dbReference>
<name>A0A376GV22_ENTGA</name>
<dbReference type="PANTHER" id="PTHR13947">
    <property type="entry name" value="GNAT FAMILY N-ACETYLTRANSFERASE"/>
    <property type="match status" value="1"/>
</dbReference>
<dbReference type="PANTHER" id="PTHR13947:SF51">
    <property type="entry name" value="N-ACETYLTRANSFERASE 14-RELATED"/>
    <property type="match status" value="1"/>
</dbReference>
<dbReference type="GO" id="GO:0008080">
    <property type="term" value="F:N-acetyltransferase activity"/>
    <property type="evidence" value="ECO:0007669"/>
    <property type="project" value="InterPro"/>
</dbReference>
<dbReference type="Proteomes" id="UP000254807">
    <property type="component" value="Unassembled WGS sequence"/>
</dbReference>
<evidence type="ECO:0000313" key="12">
    <source>
        <dbReference type="Proteomes" id="UP000254807"/>
    </source>
</evidence>
<evidence type="ECO:0000256" key="2">
    <source>
        <dbReference type="ARBA" id="ARBA00022679"/>
    </source>
</evidence>
<dbReference type="InterPro" id="IPR016181">
    <property type="entry name" value="Acyl_CoA_acyltransferase"/>
</dbReference>
<evidence type="ECO:0000256" key="9">
    <source>
        <dbReference type="ARBA" id="ARBA00040241"/>
    </source>
</evidence>
<dbReference type="PROSITE" id="PS51186">
    <property type="entry name" value="GNAT"/>
    <property type="match status" value="1"/>
</dbReference>
<dbReference type="GO" id="GO:0016020">
    <property type="term" value="C:membrane"/>
    <property type="evidence" value="ECO:0007669"/>
    <property type="project" value="UniProtKB-SubCell"/>
</dbReference>
<keyword evidence="12" id="KW-1185">Reference proteome</keyword>
<comment type="subcellular location">
    <subcellularLocation>
        <location evidence="1">Membrane</location>
    </subcellularLocation>
</comment>